<evidence type="ECO:0000256" key="1">
    <source>
        <dbReference type="SAM" id="MobiDB-lite"/>
    </source>
</evidence>
<dbReference type="SUPFAM" id="SSF56601">
    <property type="entry name" value="beta-lactamase/transpeptidase-like"/>
    <property type="match status" value="1"/>
</dbReference>
<evidence type="ECO:0000313" key="3">
    <source>
        <dbReference type="EMBL" id="MEA5606666.1"/>
    </source>
</evidence>
<protein>
    <submittedName>
        <fullName evidence="3">Serine hydrolase</fullName>
    </submittedName>
</protein>
<keyword evidence="3" id="KW-0378">Hydrolase</keyword>
<dbReference type="Gene3D" id="3.40.710.10">
    <property type="entry name" value="DD-peptidase/beta-lactamase superfamily"/>
    <property type="match status" value="1"/>
</dbReference>
<reference evidence="3 4" key="1">
    <citation type="submission" date="2023-12" db="EMBL/GenBank/DDBJ databases">
        <title>Baltic Sea Cyanobacteria.</title>
        <authorList>
            <person name="Delbaje E."/>
            <person name="Fewer D.P."/>
            <person name="Shishido T.K."/>
        </authorList>
    </citation>
    <scope>NUCLEOTIDE SEQUENCE [LARGE SCALE GENOMIC DNA]</scope>
    <source>
        <strain evidence="3 4">UHCC 0060</strain>
    </source>
</reference>
<dbReference type="GO" id="GO:0016787">
    <property type="term" value="F:hydrolase activity"/>
    <property type="evidence" value="ECO:0007669"/>
    <property type="project" value="UniProtKB-KW"/>
</dbReference>
<dbReference type="PANTHER" id="PTHR35333:SF3">
    <property type="entry name" value="BETA-LACTAMASE-TYPE TRANSPEPTIDASE FOLD CONTAINING PROTEIN"/>
    <property type="match status" value="1"/>
</dbReference>
<sequence>MNKNMRVRKKLVKKKMSINFKRFSLACMVSLSTLVILGLLINKIIHRENHQAKTPPPFTQPKISRSPSFPQVNSTWSSPVLSSPIPKNQTSIEIPKQPNNQNLTTTTNNDHYGNTDRQHMTPIPEIDYQQVKSNISYKPKKQPTFTPNNELQRLVNDIVSSVQSSGLPTEHLSISLINLNSPKCCEYAGKSNETARFAASITKLFWMVYLYGLYQEGHLKRGEVPEKAVRKMIKDSDNESASLIVDKITQTESGDELPDGEFQVWYQKRLSLNKFFQEADYKLINISQKLFPTSYSKNDGPMGRDLQIRKQDNEFYPPVRNYTTTHNVARLLLEIEQEKSISKKYSNQMKTLLKRSLKKEDWQNKQFNAIEGFLGESLPENTYFLSKMGWNSKTRNDAAIIGTPDGKHKYILVVFGDHPSFYQDKKIFPEISRMVYEQMTK</sequence>
<dbReference type="PANTHER" id="PTHR35333">
    <property type="entry name" value="BETA-LACTAMASE"/>
    <property type="match status" value="1"/>
</dbReference>
<name>A0ABU5UK62_NODSP</name>
<dbReference type="InterPro" id="IPR000871">
    <property type="entry name" value="Beta-lactam_class-A"/>
</dbReference>
<keyword evidence="4" id="KW-1185">Reference proteome</keyword>
<accession>A0ABU5UK62</accession>
<dbReference type="RefSeq" id="WP_006196520.1">
    <property type="nucleotide sequence ID" value="NZ_JAYGHK010000003.1"/>
</dbReference>
<evidence type="ECO:0000259" key="2">
    <source>
        <dbReference type="Pfam" id="PF13354"/>
    </source>
</evidence>
<dbReference type="Pfam" id="PF13354">
    <property type="entry name" value="Beta-lactamase2"/>
    <property type="match status" value="1"/>
</dbReference>
<gene>
    <name evidence="3" type="ORF">VB695_00930</name>
</gene>
<feature type="compositionally biased region" description="Polar residues" evidence="1">
    <location>
        <begin position="61"/>
        <end position="92"/>
    </location>
</feature>
<comment type="caution">
    <text evidence="3">The sequence shown here is derived from an EMBL/GenBank/DDBJ whole genome shotgun (WGS) entry which is preliminary data.</text>
</comment>
<evidence type="ECO:0000313" key="4">
    <source>
        <dbReference type="Proteomes" id="UP001303285"/>
    </source>
</evidence>
<feature type="region of interest" description="Disordered" evidence="1">
    <location>
        <begin position="51"/>
        <end position="116"/>
    </location>
</feature>
<dbReference type="InterPro" id="IPR012338">
    <property type="entry name" value="Beta-lactam/transpept-like"/>
</dbReference>
<proteinExistence type="predicted"/>
<feature type="compositionally biased region" description="Low complexity" evidence="1">
    <location>
        <begin position="99"/>
        <end position="109"/>
    </location>
</feature>
<dbReference type="Proteomes" id="UP001303285">
    <property type="component" value="Unassembled WGS sequence"/>
</dbReference>
<feature type="domain" description="Beta-lactamase class A catalytic" evidence="2">
    <location>
        <begin position="271"/>
        <end position="415"/>
    </location>
</feature>
<organism evidence="3 4">
    <name type="scientific">Nodularia spumigena UHCC 0060</name>
    <dbReference type="NCBI Taxonomy" id="3110300"/>
    <lineage>
        <taxon>Bacteria</taxon>
        <taxon>Bacillati</taxon>
        <taxon>Cyanobacteriota</taxon>
        <taxon>Cyanophyceae</taxon>
        <taxon>Nostocales</taxon>
        <taxon>Nodulariaceae</taxon>
        <taxon>Nodularia</taxon>
    </lineage>
</organism>
<dbReference type="EMBL" id="JAYGHK010000003">
    <property type="protein sequence ID" value="MEA5606666.1"/>
    <property type="molecule type" value="Genomic_DNA"/>
</dbReference>
<dbReference type="InterPro" id="IPR045155">
    <property type="entry name" value="Beta-lactam_cat"/>
</dbReference>